<dbReference type="InterPro" id="IPR013083">
    <property type="entry name" value="Znf_RING/FYVE/PHD"/>
</dbReference>
<dbReference type="GO" id="GO:0005634">
    <property type="term" value="C:nucleus"/>
    <property type="evidence" value="ECO:0007669"/>
    <property type="project" value="UniProtKB-SubCell"/>
</dbReference>
<evidence type="ECO:0000256" key="3">
    <source>
        <dbReference type="ARBA" id="ARBA00022737"/>
    </source>
</evidence>
<feature type="region of interest" description="Disordered" evidence="7">
    <location>
        <begin position="1654"/>
        <end position="1673"/>
    </location>
</feature>
<dbReference type="PANTHER" id="PTHR31390:SF0">
    <property type="entry name" value="DOMAIN PROTEIN, PUTATIVE (DUF3527)-RELATED"/>
    <property type="match status" value="1"/>
</dbReference>
<protein>
    <recommendedName>
        <fullName evidence="12">JmjC domain-containing protein</fullName>
    </recommendedName>
</protein>
<evidence type="ECO:0000313" key="11">
    <source>
        <dbReference type="Proteomes" id="UP000467840"/>
    </source>
</evidence>
<sequence>MEDMEILKFANLLLDELELGGNGEGKPRAVEKGVLVQNFSVPSSGSLHIPPAPVYYPSEEEFKDPLGYIYKIRAEAEKYGICKIVPPKSWTPPFALNLDNFSFPTKTQAIHQLQARPASCDSKTFELEYRRFLEDHCGEEVREVSKFVTSGKKISECAKHVLCQLYFEHLYDYEKYYNRLNKGTTKSFKRGVEEDKKCQDKAEIYGSKRRRKNVDGERCNKGWHIYCLSPPLKQIPPGNWYCFECLNSDKDSFGFVPGKRFTVEAFRRVAERAKRKWFGSGSASRVQMEKKFWEIVEGSAGEVEVMYGSDLDTSIYGSGFPRVNDQRPESVEAKVWDEYCGSPWNLNNLPKLKGSMLQAVHHNITGEPKCWYSVPGNEVNSFEKVMRNCLPDLFDAQPDLLFQLVTMLNPSVLQENGVPVYSVLQEPGNFVITFPRSYHGGFNFGLNCAEAVNFAPADWLPHGGFGADRYQMYHKTAVLSHEELLCVVAKFGNCDNQVSPYLKKELLRMYTKEKTGRERLWRSGIVKSSLMPCRKCPEYVGTEEDPTCIICKQYLYLSAVVCNCRPSAYVCLEVKGGHVSLAQLAEQWLLRSCKTFQNAYCSDAFATLLKEAEQFLWAGSEMNPVRDMAKKLIVAQKWAEGIRDCLSKVENWSCHCSFERVHMDYINELLDFDPVPCNEPGHLKLKKHAEEARLLIQEIDSVLSSCSKISELELLCSKVCDFPIYIKESEKLLQKISSAKAWTECAKKCISEKGSTAVSIDMLYKLKSEISELQVRLPEAEMLLDLLRHAELCQAQCSEILKVPISLNEDQDNVVDELECLLKDGASLRIQVEKLSLIEVELKKACCRKKALKARNSKMPLDFIQQLMMDATALQIESEKLFVDVSGVLAAALSWEEEAAKECQNISVILPTLNDVKDAVVMAKLWVKNSEAFLGSSSRMESGTCSLLKLEDLKDAGCILSTSYVGDEKNSDLTMRIGLSVTRIESITKAGLSLGFDFLEIPKLQNACSMLQWCNRALSLCYAAPSFEDVESLLEASENLSITCVSSSLWSSLIGGVKWLRKALELIHMRSNFERCRLSEAEEVLAKSQSLNVSFPMVVDQLVNAIQKHKLWQEQVDQFFHLKAEERSWSLLLELEEFGKAGAFSCSELDMVSSEVQKVEKWKEQCVEILGILVDDGHPLLGALQKIWLVPLLFIIWTATIRGLEPASLDVNDAEVYICPYCHFCEDPSMIQNERYGVRQPELSMLIKHLSDAEHFSLGIEEIDTLRQRMLPKHYLIEMLLANGKCNIYSYQFGLAVNIPAEDYFLQKVTELKHIGLQWADHAKKVASDSGALGLDQVFELISEVENLPVYLEKELKLLRTRSMVYCICRKPYDDRPKVTCDRCDEWYHVDCIKLLCPPKIYVCAACEPQKMELSTSSQMDNERVVDLPMRLDMELDFKKSCSSDLSPNTVLPRRHFSDVGKKSTNSKLTRKDDLLTVKEGFTEISFHRYRSSSCKTPSRPVGVEGNVELKRGSIYQSSREVRKVKKMGVNEGRRKIELSRDSDTTFSFSIVDSLCCSDEENTQKRSPALSVNSNLNPTSVRKSCIEPCLSDRFIEICPNLDNREKQCAGTVRSDSIENPTFRCEQVVGRVNDANDLLENDMAVTFHRSLSAKVEMPHSPPPSENDCSSRASSKSRFSPIKKMFDPFKKSKSLRSPLSYISELGDVKTTGISNIRRNQIMRKPLLHDFANTIGKSDIGSPLVLKDHNRSTVACSPVHLHGCLKLENKRGVPYFEFSLDCPEEVLVAKAWKANNLVNWVYTFHSICNRKKSNASGWSLTDGSKESLVVGQMQVSCYLCSELKDGGIFDNSMVMEFVLYDIAHARKSVCSQDSLDIVKLSNCSKAGYGGGIHELDNGSDPMKFKHQTKRASDSSNFDSSNPHLWPSSVLHSDLEIAAIAIHLPFAKRESLKYKRGDKSGDTVHSNLLNHSTFEQKGKDFMDRKSPDKLNVVIPTGNHGLPIDESQGPSSLLDRWRTGGGCDCGGWDMGCSLTVFGSPGIRCAEDEPLMDYQQPLELFVQGTKQKIPALTMRVVEAAQYAVDFHAQLSALQAFSICVAVLHGTEASNDIGEEKSKQLPHCNSLKVLFEEEMEFVIEAVTEEEKKKASKKMEEIQQSYVLNPPFSPIARV</sequence>
<organism evidence="10 11">
    <name type="scientific">Hevea brasiliensis</name>
    <name type="common">Para rubber tree</name>
    <name type="synonym">Siphonia brasiliensis</name>
    <dbReference type="NCBI Taxonomy" id="3981"/>
    <lineage>
        <taxon>Eukaryota</taxon>
        <taxon>Viridiplantae</taxon>
        <taxon>Streptophyta</taxon>
        <taxon>Embryophyta</taxon>
        <taxon>Tracheophyta</taxon>
        <taxon>Spermatophyta</taxon>
        <taxon>Magnoliopsida</taxon>
        <taxon>eudicotyledons</taxon>
        <taxon>Gunneridae</taxon>
        <taxon>Pentapetalae</taxon>
        <taxon>rosids</taxon>
        <taxon>fabids</taxon>
        <taxon>Malpighiales</taxon>
        <taxon>Euphorbiaceae</taxon>
        <taxon>Crotonoideae</taxon>
        <taxon>Micrandreae</taxon>
        <taxon>Hevea</taxon>
    </lineage>
</organism>
<dbReference type="InterPro" id="IPR003349">
    <property type="entry name" value="JmjN"/>
</dbReference>
<dbReference type="GO" id="GO:0008270">
    <property type="term" value="F:zinc ion binding"/>
    <property type="evidence" value="ECO:0007669"/>
    <property type="project" value="UniProtKB-KW"/>
</dbReference>
<dbReference type="PANTHER" id="PTHR31390">
    <property type="entry name" value="EXPRESSED PROTEIN"/>
    <property type="match status" value="1"/>
</dbReference>
<dbReference type="SUPFAM" id="SSF57903">
    <property type="entry name" value="FYVE/PHD zinc finger"/>
    <property type="match status" value="2"/>
</dbReference>
<dbReference type="Pfam" id="PF02375">
    <property type="entry name" value="JmjN"/>
    <property type="match status" value="1"/>
</dbReference>
<dbReference type="InterPro" id="IPR003347">
    <property type="entry name" value="JmjC_dom"/>
</dbReference>
<dbReference type="PROSITE" id="PS01359">
    <property type="entry name" value="ZF_PHD_1"/>
    <property type="match status" value="1"/>
</dbReference>
<dbReference type="InterPro" id="IPR013637">
    <property type="entry name" value="Lys_sp_deMease-like_dom"/>
</dbReference>
<dbReference type="Gene3D" id="2.60.120.650">
    <property type="entry name" value="Cupin"/>
    <property type="match status" value="2"/>
</dbReference>
<dbReference type="SMART" id="SM00558">
    <property type="entry name" value="JmjC"/>
    <property type="match status" value="1"/>
</dbReference>
<keyword evidence="4" id="KW-0863">Zinc-finger</keyword>
<evidence type="ECO:0000256" key="1">
    <source>
        <dbReference type="ARBA" id="ARBA00004123"/>
    </source>
</evidence>
<evidence type="ECO:0000259" key="9">
    <source>
        <dbReference type="PROSITE" id="PS51184"/>
    </source>
</evidence>
<dbReference type="EMBL" id="JAAGAX010000011">
    <property type="protein sequence ID" value="KAF2297824.1"/>
    <property type="molecule type" value="Genomic_DNA"/>
</dbReference>
<dbReference type="InterPro" id="IPR019786">
    <property type="entry name" value="Zinc_finger_PHD-type_CS"/>
</dbReference>
<dbReference type="SMART" id="SM00545">
    <property type="entry name" value="JmjN"/>
    <property type="match status" value="1"/>
</dbReference>
<dbReference type="SUPFAM" id="SSF51197">
    <property type="entry name" value="Clavaminate synthase-like"/>
    <property type="match status" value="1"/>
</dbReference>
<dbReference type="SMART" id="SM00249">
    <property type="entry name" value="PHD"/>
    <property type="match status" value="2"/>
</dbReference>
<evidence type="ECO:0000256" key="4">
    <source>
        <dbReference type="ARBA" id="ARBA00022771"/>
    </source>
</evidence>
<dbReference type="Proteomes" id="UP000467840">
    <property type="component" value="Chromosome 1"/>
</dbReference>
<feature type="region of interest" description="Disordered" evidence="7">
    <location>
        <begin position="1895"/>
        <end position="1917"/>
    </location>
</feature>
<feature type="domain" description="JmjC" evidence="9">
    <location>
        <begin position="300"/>
        <end position="471"/>
    </location>
</feature>
<dbReference type="Pfam" id="PF08429">
    <property type="entry name" value="PLU-1"/>
    <property type="match status" value="2"/>
</dbReference>
<gene>
    <name evidence="10" type="ORF">GH714_003731</name>
</gene>
<evidence type="ECO:0000256" key="5">
    <source>
        <dbReference type="ARBA" id="ARBA00022833"/>
    </source>
</evidence>
<dbReference type="GO" id="GO:0003677">
    <property type="term" value="F:DNA binding"/>
    <property type="evidence" value="ECO:0007669"/>
    <property type="project" value="InterPro"/>
</dbReference>
<reference evidence="10 11" key="1">
    <citation type="journal article" date="2020" name="Mol. Plant">
        <title>The Chromosome-Based Rubber Tree Genome Provides New Insights into Spurge Genome Evolution and Rubber Biosynthesis.</title>
        <authorList>
            <person name="Liu J."/>
            <person name="Shi C."/>
            <person name="Shi C.C."/>
            <person name="Li W."/>
            <person name="Zhang Q.J."/>
            <person name="Zhang Y."/>
            <person name="Li K."/>
            <person name="Lu H.F."/>
            <person name="Shi C."/>
            <person name="Zhu S.T."/>
            <person name="Xiao Z.Y."/>
            <person name="Nan H."/>
            <person name="Yue Y."/>
            <person name="Zhu X.G."/>
            <person name="Wu Y."/>
            <person name="Hong X.N."/>
            <person name="Fan G.Y."/>
            <person name="Tong Y."/>
            <person name="Zhang D."/>
            <person name="Mao C.L."/>
            <person name="Liu Y.L."/>
            <person name="Hao S.J."/>
            <person name="Liu W.Q."/>
            <person name="Lv M.Q."/>
            <person name="Zhang H.B."/>
            <person name="Liu Y."/>
            <person name="Hu-Tang G.R."/>
            <person name="Wang J.P."/>
            <person name="Wang J.H."/>
            <person name="Sun Y.H."/>
            <person name="Ni S.B."/>
            <person name="Chen W.B."/>
            <person name="Zhang X.C."/>
            <person name="Jiao Y.N."/>
            <person name="Eichler E.E."/>
            <person name="Li G.H."/>
            <person name="Liu X."/>
            <person name="Gao L.Z."/>
        </authorList>
    </citation>
    <scope>NUCLEOTIDE SEQUENCE [LARGE SCALE GENOMIC DNA]</scope>
    <source>
        <strain evidence="11">cv. GT1</strain>
        <tissue evidence="10">Leaf</tissue>
    </source>
</reference>
<keyword evidence="5" id="KW-0862">Zinc</keyword>
<evidence type="ECO:0000256" key="2">
    <source>
        <dbReference type="ARBA" id="ARBA00022723"/>
    </source>
</evidence>
<dbReference type="Pfam" id="PF12043">
    <property type="entry name" value="DUF3527"/>
    <property type="match status" value="1"/>
</dbReference>
<dbReference type="PROSITE" id="PS51183">
    <property type="entry name" value="JMJN"/>
    <property type="match status" value="1"/>
</dbReference>
<name>A0A6A6LA05_HEVBR</name>
<dbReference type="Gene3D" id="3.30.40.10">
    <property type="entry name" value="Zinc/RING finger domain, C3HC4 (zinc finger)"/>
    <property type="match status" value="1"/>
</dbReference>
<dbReference type="Gene3D" id="2.30.30.1150">
    <property type="match status" value="1"/>
</dbReference>
<dbReference type="InterPro" id="IPR021916">
    <property type="entry name" value="DUF3527"/>
</dbReference>
<proteinExistence type="predicted"/>
<keyword evidence="2" id="KW-0479">Metal-binding</keyword>
<evidence type="ECO:0000256" key="7">
    <source>
        <dbReference type="SAM" id="MobiDB-lite"/>
    </source>
</evidence>
<dbReference type="InterPro" id="IPR011011">
    <property type="entry name" value="Znf_FYVE_PHD"/>
</dbReference>
<dbReference type="Pfam" id="PF02373">
    <property type="entry name" value="JmjC"/>
    <property type="match status" value="1"/>
</dbReference>
<evidence type="ECO:0000313" key="10">
    <source>
        <dbReference type="EMBL" id="KAF2297824.1"/>
    </source>
</evidence>
<keyword evidence="3" id="KW-0677">Repeat</keyword>
<comment type="caution">
    <text evidence="10">The sequence shown here is derived from an EMBL/GenBank/DDBJ whole genome shotgun (WGS) entry which is preliminary data.</text>
</comment>
<keyword evidence="6" id="KW-0539">Nucleus</keyword>
<dbReference type="PROSITE" id="PS51184">
    <property type="entry name" value="JMJC"/>
    <property type="match status" value="1"/>
</dbReference>
<evidence type="ECO:0000259" key="8">
    <source>
        <dbReference type="PROSITE" id="PS51183"/>
    </source>
</evidence>
<feature type="domain" description="JmjN" evidence="8">
    <location>
        <begin position="52"/>
        <end position="93"/>
    </location>
</feature>
<keyword evidence="11" id="KW-1185">Reference proteome</keyword>
<dbReference type="Pfam" id="PF02928">
    <property type="entry name" value="zf-C5HC2"/>
    <property type="match status" value="1"/>
</dbReference>
<accession>A0A6A6LA05</accession>
<dbReference type="InterPro" id="IPR036431">
    <property type="entry name" value="ARID_dom_sf"/>
</dbReference>
<evidence type="ECO:0000256" key="6">
    <source>
        <dbReference type="ARBA" id="ARBA00023242"/>
    </source>
</evidence>
<dbReference type="InterPro" id="IPR004198">
    <property type="entry name" value="Znf_C5HC2"/>
</dbReference>
<dbReference type="InterPro" id="IPR001965">
    <property type="entry name" value="Znf_PHD"/>
</dbReference>
<comment type="subcellular location">
    <subcellularLocation>
        <location evidence="1">Nucleus</location>
    </subcellularLocation>
</comment>
<evidence type="ECO:0008006" key="12">
    <source>
        <dbReference type="Google" id="ProtNLM"/>
    </source>
</evidence>
<dbReference type="SUPFAM" id="SSF46774">
    <property type="entry name" value="ARID-like"/>
    <property type="match status" value="1"/>
</dbReference>